<dbReference type="EMBL" id="WPHG01000012">
    <property type="protein sequence ID" value="MVB00176.1"/>
    <property type="molecule type" value="Genomic_DNA"/>
</dbReference>
<dbReference type="Pfam" id="PF13537">
    <property type="entry name" value="GATase_7"/>
    <property type="match status" value="1"/>
</dbReference>
<feature type="binding site" evidence="9">
    <location>
        <position position="104"/>
    </location>
    <ligand>
        <name>L-glutamine</name>
        <dbReference type="ChEBI" id="CHEBI:58359"/>
    </ligand>
</feature>
<dbReference type="GO" id="GO:0006529">
    <property type="term" value="P:asparagine biosynthetic process"/>
    <property type="evidence" value="ECO:0007669"/>
    <property type="project" value="UniProtKB-KW"/>
</dbReference>
<evidence type="ECO:0000256" key="3">
    <source>
        <dbReference type="ARBA" id="ARBA00012737"/>
    </source>
</evidence>
<comment type="pathway">
    <text evidence="1">Amino-acid biosynthesis; L-asparagine biosynthesis; L-asparagine from L-aspartate (L-Gln route): step 1/1.</text>
</comment>
<dbReference type="InterPro" id="IPR029055">
    <property type="entry name" value="Ntn_hydrolases_N"/>
</dbReference>
<keyword evidence="8" id="KW-0028">Amino-acid biosynthesis</keyword>
<evidence type="ECO:0000256" key="5">
    <source>
        <dbReference type="ARBA" id="ARBA00022840"/>
    </source>
</evidence>
<feature type="active site" description="For GATase activity" evidence="8">
    <location>
        <position position="2"/>
    </location>
</feature>
<dbReference type="PIRSF" id="PIRSF001589">
    <property type="entry name" value="Asn_synthetase_glu-h"/>
    <property type="match status" value="1"/>
</dbReference>
<dbReference type="CDD" id="cd00712">
    <property type="entry name" value="AsnB"/>
    <property type="match status" value="1"/>
</dbReference>
<dbReference type="AlphaFoldDB" id="A0A844QLJ7"/>
<comment type="similarity">
    <text evidence="2">Belongs to the asparagine synthetase family.</text>
</comment>
<dbReference type="Pfam" id="PF00733">
    <property type="entry name" value="Asn_synthase"/>
    <property type="match status" value="1"/>
</dbReference>
<dbReference type="CDD" id="cd01991">
    <property type="entry name" value="Asn_synthase_B_C"/>
    <property type="match status" value="1"/>
</dbReference>
<feature type="domain" description="Glutamine amidotransferase type-2" evidence="11">
    <location>
        <begin position="2"/>
        <end position="218"/>
    </location>
</feature>
<reference evidence="12 13" key="1">
    <citation type="submission" date="2019-12" db="EMBL/GenBank/DDBJ databases">
        <title>Nitratireductor arenosus sp. nov., Isolated from sea sand, Jeju island, South Korea.</title>
        <authorList>
            <person name="Kim W."/>
        </authorList>
    </citation>
    <scope>NUCLEOTIDE SEQUENCE [LARGE SCALE GENOMIC DNA]</scope>
    <source>
        <strain evidence="12 13">CAU 1489</strain>
    </source>
</reference>
<keyword evidence="8" id="KW-0061">Asparagine biosynthesis</keyword>
<evidence type="ECO:0000256" key="2">
    <source>
        <dbReference type="ARBA" id="ARBA00005752"/>
    </source>
</evidence>
<keyword evidence="6 8" id="KW-0315">Glutamine amidotransferase</keyword>
<dbReference type="EC" id="6.3.5.4" evidence="3"/>
<dbReference type="RefSeq" id="WP_156716145.1">
    <property type="nucleotide sequence ID" value="NZ_WPHG01000012.1"/>
</dbReference>
<evidence type="ECO:0000256" key="6">
    <source>
        <dbReference type="ARBA" id="ARBA00022962"/>
    </source>
</evidence>
<dbReference type="InterPro" id="IPR001962">
    <property type="entry name" value="Asn_synthase"/>
</dbReference>
<organism evidence="12 13">
    <name type="scientific">Nitratireductor arenosus</name>
    <dbReference type="NCBI Taxonomy" id="2682096"/>
    <lineage>
        <taxon>Bacteria</taxon>
        <taxon>Pseudomonadati</taxon>
        <taxon>Pseudomonadota</taxon>
        <taxon>Alphaproteobacteria</taxon>
        <taxon>Hyphomicrobiales</taxon>
        <taxon>Phyllobacteriaceae</taxon>
        <taxon>Nitratireductor</taxon>
    </lineage>
</organism>
<evidence type="ECO:0000256" key="4">
    <source>
        <dbReference type="ARBA" id="ARBA00022741"/>
    </source>
</evidence>
<keyword evidence="5 9" id="KW-0067">ATP-binding</keyword>
<dbReference type="GO" id="GO:0005524">
    <property type="term" value="F:ATP binding"/>
    <property type="evidence" value="ECO:0007669"/>
    <property type="project" value="UniProtKB-KW"/>
</dbReference>
<evidence type="ECO:0000256" key="10">
    <source>
        <dbReference type="PIRSR" id="PIRSR001589-3"/>
    </source>
</evidence>
<dbReference type="InterPro" id="IPR033738">
    <property type="entry name" value="AsnB_N"/>
</dbReference>
<dbReference type="GO" id="GO:0004066">
    <property type="term" value="F:asparagine synthase (glutamine-hydrolyzing) activity"/>
    <property type="evidence" value="ECO:0007669"/>
    <property type="project" value="UniProtKB-EC"/>
</dbReference>
<evidence type="ECO:0000256" key="1">
    <source>
        <dbReference type="ARBA" id="ARBA00005187"/>
    </source>
</evidence>
<dbReference type="PANTHER" id="PTHR43284:SF1">
    <property type="entry name" value="ASPARAGINE SYNTHETASE"/>
    <property type="match status" value="1"/>
</dbReference>
<dbReference type="Gene3D" id="3.40.50.620">
    <property type="entry name" value="HUPs"/>
    <property type="match status" value="2"/>
</dbReference>
<feature type="binding site" evidence="9">
    <location>
        <position position="304"/>
    </location>
    <ligand>
        <name>ATP</name>
        <dbReference type="ChEBI" id="CHEBI:30616"/>
    </ligand>
</feature>
<sequence>MCGIVGIRTWASRGDFILEYLPKMRDAMVHRGPDGDGLWLSDDGTVGLAHRRLSIVDLSSLADQPMPNEKKDVWLTYNGEIYNHATLRPELVRSGHRFVTDHSDTEVLVHGFEEWGIGGLLERLSGDFAFAIFDTKDQALYLARDPVGVKPVYFAEIDGEFVFASEIKAILEHPRAERDVDPIAMVHYLSFLTTPAPLTMFKGIYKLPAGCWLKVDADKKIELTRYYSPGPGNCEIEREVKGLSPAATERFFIDGIRQRLDESIERRMMSDVPFGVFLSGGIDSSTNLALMSKYTNQPVNTFTVGFKGHPELNELDFARQAAQQFGANYREVLIDENDMIGYIDQLVHHQDEPLADYVCIPLYFVSKLAHDSGVTVVQVGEGADEQFAGYDGYLRYLKLHDRFWEPWQKHVPKGMQSFAAKGARGLSSLHPKARLVADTLDRAARDREYFWILSMSLWNSRKDQLVKYDKLQPGEHHQRMIEAGVLDPSILVPDSFAVIKSLYNEFDTAHPTADTLTRMTYNEFRLRLAELLLMRVDKITMSVSLEARVPFLDKDMVDFTFSIPGDLKIKNGDRKYLMKKAVEGLIPDDLIYRKKMGFGAPMAQWMRGDFGRKVESEILNSKIGERDFLDLDYLQEMFREHRGGRVDLSLQLWTIYNLVCWYEYWIGGKTGGS</sequence>
<evidence type="ECO:0000256" key="9">
    <source>
        <dbReference type="PIRSR" id="PIRSR001589-2"/>
    </source>
</evidence>
<keyword evidence="12" id="KW-0436">Ligase</keyword>
<dbReference type="GO" id="GO:0005829">
    <property type="term" value="C:cytosol"/>
    <property type="evidence" value="ECO:0007669"/>
    <property type="project" value="TreeGrafter"/>
</dbReference>
<dbReference type="InterPro" id="IPR014729">
    <property type="entry name" value="Rossmann-like_a/b/a_fold"/>
</dbReference>
<accession>A0A844QLJ7</accession>
<gene>
    <name evidence="12" type="primary">asnB</name>
    <name evidence="12" type="ORF">GN330_23290</name>
</gene>
<dbReference type="Proteomes" id="UP000463224">
    <property type="component" value="Unassembled WGS sequence"/>
</dbReference>
<evidence type="ECO:0000256" key="8">
    <source>
        <dbReference type="PIRSR" id="PIRSR001589-1"/>
    </source>
</evidence>
<dbReference type="PROSITE" id="PS51278">
    <property type="entry name" value="GATASE_TYPE_2"/>
    <property type="match status" value="1"/>
</dbReference>
<keyword evidence="13" id="KW-1185">Reference proteome</keyword>
<protein>
    <recommendedName>
        <fullName evidence="3">asparagine synthase (glutamine-hydrolyzing)</fullName>
        <ecNumber evidence="3">6.3.5.4</ecNumber>
    </recommendedName>
</protein>
<evidence type="ECO:0000256" key="7">
    <source>
        <dbReference type="ARBA" id="ARBA00048741"/>
    </source>
</evidence>
<name>A0A844QLJ7_9HYPH</name>
<dbReference type="SUPFAM" id="SSF56235">
    <property type="entry name" value="N-terminal nucleophile aminohydrolases (Ntn hydrolases)"/>
    <property type="match status" value="1"/>
</dbReference>
<dbReference type="InterPro" id="IPR017932">
    <property type="entry name" value="GATase_2_dom"/>
</dbReference>
<dbReference type="PANTHER" id="PTHR43284">
    <property type="entry name" value="ASPARAGINE SYNTHETASE (GLUTAMINE-HYDROLYZING)"/>
    <property type="match status" value="1"/>
</dbReference>
<dbReference type="SUPFAM" id="SSF52402">
    <property type="entry name" value="Adenine nucleotide alpha hydrolases-like"/>
    <property type="match status" value="1"/>
</dbReference>
<evidence type="ECO:0000313" key="13">
    <source>
        <dbReference type="Proteomes" id="UP000463224"/>
    </source>
</evidence>
<keyword evidence="4 9" id="KW-0547">Nucleotide-binding</keyword>
<comment type="caution">
    <text evidence="12">The sequence shown here is derived from an EMBL/GenBank/DDBJ whole genome shotgun (WGS) entry which is preliminary data.</text>
</comment>
<comment type="catalytic activity">
    <reaction evidence="7">
        <text>L-aspartate + L-glutamine + ATP + H2O = L-asparagine + L-glutamate + AMP + diphosphate + H(+)</text>
        <dbReference type="Rhea" id="RHEA:12228"/>
        <dbReference type="ChEBI" id="CHEBI:15377"/>
        <dbReference type="ChEBI" id="CHEBI:15378"/>
        <dbReference type="ChEBI" id="CHEBI:29985"/>
        <dbReference type="ChEBI" id="CHEBI:29991"/>
        <dbReference type="ChEBI" id="CHEBI:30616"/>
        <dbReference type="ChEBI" id="CHEBI:33019"/>
        <dbReference type="ChEBI" id="CHEBI:58048"/>
        <dbReference type="ChEBI" id="CHEBI:58359"/>
        <dbReference type="ChEBI" id="CHEBI:456215"/>
        <dbReference type="EC" id="6.3.5.4"/>
    </reaction>
</comment>
<evidence type="ECO:0000313" key="12">
    <source>
        <dbReference type="EMBL" id="MVB00176.1"/>
    </source>
</evidence>
<evidence type="ECO:0000259" key="11">
    <source>
        <dbReference type="PROSITE" id="PS51278"/>
    </source>
</evidence>
<proteinExistence type="inferred from homology"/>
<feature type="site" description="Important for beta-aspartyl-AMP intermediate formation" evidence="10">
    <location>
        <position position="381"/>
    </location>
</feature>
<dbReference type="Gene3D" id="3.60.20.10">
    <property type="entry name" value="Glutamine Phosphoribosylpyrophosphate, subunit 1, domain 1"/>
    <property type="match status" value="1"/>
</dbReference>
<dbReference type="InterPro" id="IPR051786">
    <property type="entry name" value="ASN_synthetase/amidase"/>
</dbReference>
<dbReference type="InterPro" id="IPR006426">
    <property type="entry name" value="Asn_synth_AEB"/>
</dbReference>
<dbReference type="NCBIfam" id="TIGR01536">
    <property type="entry name" value="asn_synth_AEB"/>
    <property type="match status" value="1"/>
</dbReference>